<dbReference type="GO" id="GO:0019288">
    <property type="term" value="P:isopentenyl diphosphate biosynthetic process, methylerythritol 4-phosphate pathway"/>
    <property type="evidence" value="ECO:0007669"/>
    <property type="project" value="TreeGrafter"/>
</dbReference>
<dbReference type="InterPro" id="IPR033248">
    <property type="entry name" value="Transketolase_C"/>
</dbReference>
<dbReference type="STRING" id="885272.JonanDRAFT_0714"/>
<evidence type="ECO:0000313" key="14">
    <source>
        <dbReference type="Proteomes" id="UP000003806"/>
    </source>
</evidence>
<proteinExistence type="inferred from homology"/>
<dbReference type="InterPro" id="IPR005477">
    <property type="entry name" value="Dxylulose-5-P_synthase"/>
</dbReference>
<dbReference type="Pfam" id="PF13292">
    <property type="entry name" value="DXP_synthase_N"/>
    <property type="match status" value="1"/>
</dbReference>
<evidence type="ECO:0000256" key="3">
    <source>
        <dbReference type="ARBA" id="ARBA00011738"/>
    </source>
</evidence>
<evidence type="ECO:0000256" key="1">
    <source>
        <dbReference type="ARBA" id="ARBA00004980"/>
    </source>
</evidence>
<dbReference type="Pfam" id="PF02780">
    <property type="entry name" value="Transketolase_C"/>
    <property type="match status" value="1"/>
</dbReference>
<evidence type="ECO:0000256" key="8">
    <source>
        <dbReference type="ARBA" id="ARBA00023052"/>
    </source>
</evidence>
<dbReference type="eggNOG" id="COG1154">
    <property type="taxonomic scope" value="Bacteria"/>
</dbReference>
<dbReference type="HOGENOM" id="CLU_009227_1_4_0"/>
<dbReference type="CDD" id="cd07033">
    <property type="entry name" value="TPP_PYR_DXS_TK_like"/>
    <property type="match status" value="1"/>
</dbReference>
<comment type="cofactor">
    <cofactor evidence="10">
        <name>Mg(2+)</name>
        <dbReference type="ChEBI" id="CHEBI:18420"/>
    </cofactor>
    <text evidence="10">Binds 1 Mg(2+) ion per subunit.</text>
</comment>
<comment type="similarity">
    <text evidence="2 10">Belongs to the transketolase family. DXPS subfamily.</text>
</comment>
<comment type="catalytic activity">
    <reaction evidence="10">
        <text>D-glyceraldehyde 3-phosphate + pyruvate + H(+) = 1-deoxy-D-xylulose 5-phosphate + CO2</text>
        <dbReference type="Rhea" id="RHEA:12605"/>
        <dbReference type="ChEBI" id="CHEBI:15361"/>
        <dbReference type="ChEBI" id="CHEBI:15378"/>
        <dbReference type="ChEBI" id="CHEBI:16526"/>
        <dbReference type="ChEBI" id="CHEBI:57792"/>
        <dbReference type="ChEBI" id="CHEBI:59776"/>
        <dbReference type="EC" id="2.2.1.7"/>
    </reaction>
</comment>
<evidence type="ECO:0000256" key="7">
    <source>
        <dbReference type="ARBA" id="ARBA00022977"/>
    </source>
</evidence>
<dbReference type="GO" id="GO:0000287">
    <property type="term" value="F:magnesium ion binding"/>
    <property type="evidence" value="ECO:0007669"/>
    <property type="project" value="UniProtKB-UniRule"/>
</dbReference>
<keyword evidence="9 10" id="KW-0414">Isoprene biosynthesis</keyword>
<feature type="region of interest" description="Disordered" evidence="11">
    <location>
        <begin position="285"/>
        <end position="305"/>
    </location>
</feature>
<comment type="subunit">
    <text evidence="3 10">Homodimer.</text>
</comment>
<dbReference type="GO" id="GO:0030976">
    <property type="term" value="F:thiamine pyrophosphate binding"/>
    <property type="evidence" value="ECO:0007669"/>
    <property type="project" value="UniProtKB-UniRule"/>
</dbReference>
<name>H0UK91_9BACT</name>
<feature type="binding site" evidence="10">
    <location>
        <begin position="114"/>
        <end position="116"/>
    </location>
    <ligand>
        <name>thiamine diphosphate</name>
        <dbReference type="ChEBI" id="CHEBI:58937"/>
    </ligand>
</feature>
<comment type="pathway">
    <text evidence="1 10">Metabolic intermediate biosynthesis; 1-deoxy-D-xylulose 5-phosphate biosynthesis; 1-deoxy-D-xylulose 5-phosphate from D-glyceraldehyde 3-phosphate and pyruvate: step 1/1.</text>
</comment>
<evidence type="ECO:0000256" key="5">
    <source>
        <dbReference type="ARBA" id="ARBA00022723"/>
    </source>
</evidence>
<feature type="binding site" evidence="10">
    <location>
        <begin position="146"/>
        <end position="147"/>
    </location>
    <ligand>
        <name>thiamine diphosphate</name>
        <dbReference type="ChEBI" id="CHEBI:58937"/>
    </ligand>
</feature>
<keyword evidence="14" id="KW-1185">Reference proteome</keyword>
<dbReference type="EC" id="2.2.1.7" evidence="10"/>
<keyword evidence="5 10" id="KW-0479">Metal-binding</keyword>
<evidence type="ECO:0000256" key="4">
    <source>
        <dbReference type="ARBA" id="ARBA00022679"/>
    </source>
</evidence>
<dbReference type="SMART" id="SM00861">
    <property type="entry name" value="Transket_pyr"/>
    <property type="match status" value="1"/>
</dbReference>
<dbReference type="PANTHER" id="PTHR43322:SF5">
    <property type="entry name" value="1-DEOXY-D-XYLULOSE-5-PHOSPHATE SYNTHASE, CHLOROPLASTIC"/>
    <property type="match status" value="1"/>
</dbReference>
<dbReference type="InterPro" id="IPR009014">
    <property type="entry name" value="Transketo_C/PFOR_II"/>
</dbReference>
<feature type="binding site" evidence="10">
    <location>
        <position position="174"/>
    </location>
    <ligand>
        <name>thiamine diphosphate</name>
        <dbReference type="ChEBI" id="CHEBI:58937"/>
    </ligand>
</feature>
<reference evidence="13 14" key="1">
    <citation type="submission" date="2011-11" db="EMBL/GenBank/DDBJ databases">
        <title>The Noncontiguous Finished genome of Jonquetella anthropi DSM 22815.</title>
        <authorList>
            <consortium name="US DOE Joint Genome Institute (JGI-PGF)"/>
            <person name="Lucas S."/>
            <person name="Copeland A."/>
            <person name="Lapidus A."/>
            <person name="Glavina del Rio T."/>
            <person name="Dalin E."/>
            <person name="Tice H."/>
            <person name="Bruce D."/>
            <person name="Goodwin L."/>
            <person name="Pitluck S."/>
            <person name="Peters L."/>
            <person name="Mikhailova N."/>
            <person name="Held B."/>
            <person name="Kyrpides N."/>
            <person name="Mavromatis K."/>
            <person name="Ivanova N."/>
            <person name="Markowitz V."/>
            <person name="Cheng J.-F."/>
            <person name="Hugenholtz P."/>
            <person name="Woyke T."/>
            <person name="Wu D."/>
            <person name="Gronow S."/>
            <person name="Wellnitz S."/>
            <person name="Brambilla E."/>
            <person name="Klenk H.-P."/>
            <person name="Eisen J.A."/>
        </authorList>
    </citation>
    <scope>NUCLEOTIDE SEQUENCE [LARGE SCALE GENOMIC DNA]</scope>
    <source>
        <strain evidence="13 14">DSM 22815</strain>
    </source>
</reference>
<sequence>MTVLDSIRGPADVRALPPGSLADLCGDLRAKIITTVRKNGGHLASSLGAVELIVALLRQYDPEEDRVIFDVGHQTYAWKLLTGRREQFDTLRTEGGLSGFPKRSESRFDHFDTGHSSTALSAALGYAAARDLLGQNHQVVAVVGDGAMINGMSLEALNHAGALQTRITCVLNDNGISISPRVGGLALHLAALSASPFYRRAKRTVKGLCGSLPLGRRIESGLERFRNRVKELLSRPNLFDDMGWTYWGPFDGHDIERMEEVFRLAHLYEKPLLIHLVTKKGKGDPDCESAPVKNHGVGPARPVGVPKRESWSSAVAAEVTRRAALDKRIVAITPAMGEGSCLGEFAARFPSRFFDVGIAEEHAMTLAAGMAAGGLRPFVFIYSTFLQRAADQLVHDVALQKLPVVLAIDRAGFVGEDGETHQGFFDLSWCSSIPGLQMWAPADRRSMEWVVGKSLATDAPFAFRFPRGAVEDDLLGDSRRTEDGLSVLSKGSQWAVLAVGSDVSLALEARGLAIQKGVPAPDVACLERISPLPEKALTDFCSAYQRVVTIESGYVRGGVGQQVACCVARAGSSPQFVQLGVPEVFVRHAPQARQRESVGLCPERILDSHV</sequence>
<evidence type="ECO:0000256" key="2">
    <source>
        <dbReference type="ARBA" id="ARBA00011081"/>
    </source>
</evidence>
<dbReference type="SUPFAM" id="SSF52518">
    <property type="entry name" value="Thiamin diphosphate-binding fold (THDP-binding)"/>
    <property type="match status" value="2"/>
</dbReference>
<dbReference type="Pfam" id="PF02779">
    <property type="entry name" value="Transket_pyr"/>
    <property type="match status" value="1"/>
</dbReference>
<dbReference type="SUPFAM" id="SSF52922">
    <property type="entry name" value="TK C-terminal domain-like"/>
    <property type="match status" value="1"/>
</dbReference>
<dbReference type="InterPro" id="IPR005475">
    <property type="entry name" value="Transketolase-like_Pyr-bd"/>
</dbReference>
<dbReference type="NCBIfam" id="TIGR00204">
    <property type="entry name" value="dxs"/>
    <property type="match status" value="1"/>
</dbReference>
<dbReference type="GO" id="GO:0016114">
    <property type="term" value="P:terpenoid biosynthetic process"/>
    <property type="evidence" value="ECO:0007669"/>
    <property type="project" value="UniProtKB-UniRule"/>
</dbReference>
<evidence type="ECO:0000313" key="13">
    <source>
        <dbReference type="EMBL" id="EHM13100.1"/>
    </source>
</evidence>
<dbReference type="Gene3D" id="3.40.50.920">
    <property type="match status" value="1"/>
</dbReference>
<dbReference type="Proteomes" id="UP000003806">
    <property type="component" value="Chromosome"/>
</dbReference>
<dbReference type="GO" id="GO:0009228">
    <property type="term" value="P:thiamine biosynthetic process"/>
    <property type="evidence" value="ECO:0007669"/>
    <property type="project" value="UniProtKB-UniRule"/>
</dbReference>
<dbReference type="PANTHER" id="PTHR43322">
    <property type="entry name" value="1-D-DEOXYXYLULOSE 5-PHOSPHATE SYNTHASE-RELATED"/>
    <property type="match status" value="1"/>
</dbReference>
<feature type="domain" description="Transketolase-like pyrimidine-binding" evidence="12">
    <location>
        <begin position="309"/>
        <end position="472"/>
    </location>
</feature>
<evidence type="ECO:0000256" key="6">
    <source>
        <dbReference type="ARBA" id="ARBA00022842"/>
    </source>
</evidence>
<dbReference type="Gene3D" id="3.40.50.970">
    <property type="match status" value="2"/>
</dbReference>
<dbReference type="PROSITE" id="PS00801">
    <property type="entry name" value="TRANSKETOLASE_1"/>
    <property type="match status" value="1"/>
</dbReference>
<feature type="binding site" evidence="10">
    <location>
        <position position="174"/>
    </location>
    <ligand>
        <name>Mg(2+)</name>
        <dbReference type="ChEBI" id="CHEBI:18420"/>
    </ligand>
</feature>
<protein>
    <recommendedName>
        <fullName evidence="10">1-deoxy-D-xylulose-5-phosphate synthase</fullName>
        <ecNumber evidence="10">2.2.1.7</ecNumber>
    </recommendedName>
    <alternativeName>
        <fullName evidence="10">1-deoxyxylulose-5-phosphate synthase</fullName>
        <shortName evidence="10">DXP synthase</shortName>
        <shortName evidence="10">DXPS</shortName>
    </alternativeName>
</protein>
<gene>
    <name evidence="10" type="primary">dxs</name>
    <name evidence="13" type="ORF">JonanDRAFT_0714</name>
</gene>
<dbReference type="NCBIfam" id="NF003933">
    <property type="entry name" value="PRK05444.2-2"/>
    <property type="match status" value="1"/>
</dbReference>
<keyword evidence="4 10" id="KW-0808">Transferase</keyword>
<accession>H0UK91</accession>
<comment type="cofactor">
    <cofactor evidence="10">
        <name>thiamine diphosphate</name>
        <dbReference type="ChEBI" id="CHEBI:58937"/>
    </cofactor>
    <text evidence="10">Binds 1 thiamine pyrophosphate per subunit.</text>
</comment>
<dbReference type="CDD" id="cd02007">
    <property type="entry name" value="TPP_DXS"/>
    <property type="match status" value="1"/>
</dbReference>
<dbReference type="AlphaFoldDB" id="H0UK91"/>
<dbReference type="HAMAP" id="MF_00315">
    <property type="entry name" value="DXP_synth"/>
    <property type="match status" value="1"/>
</dbReference>
<evidence type="ECO:0000256" key="11">
    <source>
        <dbReference type="SAM" id="MobiDB-lite"/>
    </source>
</evidence>
<keyword evidence="6 10" id="KW-0460">Magnesium</keyword>
<keyword evidence="8 10" id="KW-0786">Thiamine pyrophosphate</keyword>
<keyword evidence="7 10" id="KW-0784">Thiamine biosynthesis</keyword>
<dbReference type="RefSeq" id="WP_008522805.1">
    <property type="nucleotide sequence ID" value="NZ_CM001376.1"/>
</dbReference>
<comment type="function">
    <text evidence="10">Catalyzes the acyloin condensation reaction between C atoms 2 and 3 of pyruvate and glyceraldehyde 3-phosphate to yield 1-deoxy-D-xylulose-5-phosphate (DXP).</text>
</comment>
<comment type="caution">
    <text evidence="10">Lacks conserved residue(s) required for the propagation of feature annotation.</text>
</comment>
<organism evidence="13 14">
    <name type="scientific">Jonquetella anthropi DSM 22815</name>
    <dbReference type="NCBI Taxonomy" id="885272"/>
    <lineage>
        <taxon>Bacteria</taxon>
        <taxon>Thermotogati</taxon>
        <taxon>Synergistota</taxon>
        <taxon>Synergistia</taxon>
        <taxon>Synergistales</taxon>
        <taxon>Dethiosulfovibrionaceae</taxon>
        <taxon>Jonquetella</taxon>
    </lineage>
</organism>
<evidence type="ECO:0000259" key="12">
    <source>
        <dbReference type="SMART" id="SM00861"/>
    </source>
</evidence>
<dbReference type="EMBL" id="CM001376">
    <property type="protein sequence ID" value="EHM13100.1"/>
    <property type="molecule type" value="Genomic_DNA"/>
</dbReference>
<dbReference type="UniPathway" id="UPA00064">
    <property type="reaction ID" value="UER00091"/>
</dbReference>
<feature type="binding site" evidence="10">
    <location>
        <position position="145"/>
    </location>
    <ligand>
        <name>Mg(2+)</name>
        <dbReference type="ChEBI" id="CHEBI:18420"/>
    </ligand>
</feature>
<dbReference type="GO" id="GO:0005829">
    <property type="term" value="C:cytosol"/>
    <property type="evidence" value="ECO:0007669"/>
    <property type="project" value="TreeGrafter"/>
</dbReference>
<dbReference type="OrthoDB" id="9803371at2"/>
<dbReference type="InterPro" id="IPR029061">
    <property type="entry name" value="THDP-binding"/>
</dbReference>
<evidence type="ECO:0000256" key="10">
    <source>
        <dbReference type="HAMAP-Rule" id="MF_00315"/>
    </source>
</evidence>
<dbReference type="GO" id="GO:0008661">
    <property type="term" value="F:1-deoxy-D-xylulose-5-phosphate synthase activity"/>
    <property type="evidence" value="ECO:0007669"/>
    <property type="project" value="UniProtKB-UniRule"/>
</dbReference>
<feature type="binding site" evidence="10">
    <location>
        <position position="73"/>
    </location>
    <ligand>
        <name>thiamine diphosphate</name>
        <dbReference type="ChEBI" id="CHEBI:58937"/>
    </ligand>
</feature>
<feature type="binding site" evidence="10">
    <location>
        <position position="360"/>
    </location>
    <ligand>
        <name>thiamine diphosphate</name>
        <dbReference type="ChEBI" id="CHEBI:58937"/>
    </ligand>
</feature>
<evidence type="ECO:0000256" key="9">
    <source>
        <dbReference type="ARBA" id="ARBA00023229"/>
    </source>
</evidence>
<dbReference type="InterPro" id="IPR049557">
    <property type="entry name" value="Transketolase_CS"/>
</dbReference>